<dbReference type="KEGG" id="nmy:CJ229_002475"/>
<proteinExistence type="predicted"/>
<dbReference type="InterPro" id="IPR000835">
    <property type="entry name" value="HTH_MarR-typ"/>
</dbReference>
<gene>
    <name evidence="5" type="ORF">CJ229_002475</name>
</gene>
<dbReference type="SUPFAM" id="SSF46785">
    <property type="entry name" value="Winged helix' DNA-binding domain"/>
    <property type="match status" value="1"/>
</dbReference>
<name>A0AAF0YIR3_9STAP</name>
<evidence type="ECO:0000313" key="6">
    <source>
        <dbReference type="Proteomes" id="UP000243626"/>
    </source>
</evidence>
<evidence type="ECO:0000256" key="3">
    <source>
        <dbReference type="ARBA" id="ARBA00023163"/>
    </source>
</evidence>
<protein>
    <submittedName>
        <fullName evidence="5">MarR family transcriptional regulator</fullName>
    </submittedName>
</protein>
<keyword evidence="3" id="KW-0804">Transcription</keyword>
<dbReference type="GO" id="GO:0003677">
    <property type="term" value="F:DNA binding"/>
    <property type="evidence" value="ECO:0007669"/>
    <property type="project" value="UniProtKB-KW"/>
</dbReference>
<dbReference type="PROSITE" id="PS50995">
    <property type="entry name" value="HTH_MARR_2"/>
    <property type="match status" value="1"/>
</dbReference>
<organism evidence="5 6">
    <name type="scientific">Nosocomiicoccus massiliensis</name>
    <dbReference type="NCBI Taxonomy" id="1232430"/>
    <lineage>
        <taxon>Bacteria</taxon>
        <taxon>Bacillati</taxon>
        <taxon>Bacillota</taxon>
        <taxon>Bacilli</taxon>
        <taxon>Bacillales</taxon>
        <taxon>Staphylococcaceae</taxon>
        <taxon>Nosocomiicoccus</taxon>
    </lineage>
</organism>
<reference evidence="6" key="1">
    <citation type="submission" date="2017-09" db="EMBL/GenBank/DDBJ databases">
        <title>Bacterial strain isolated from the female urinary microbiota.</title>
        <authorList>
            <person name="Thomas-White K."/>
            <person name="Kumar N."/>
            <person name="Forster S."/>
            <person name="Putonti C."/>
            <person name="Lawley T."/>
            <person name="Wolfe A.J."/>
        </authorList>
    </citation>
    <scope>NUCLEOTIDE SEQUENCE [LARGE SCALE GENOMIC DNA]</scope>
    <source>
        <strain evidence="6">UMB0959</strain>
    </source>
</reference>
<accession>A0AAF0YIR3</accession>
<dbReference type="AlphaFoldDB" id="A0AAF0YIR3"/>
<dbReference type="SMART" id="SM00347">
    <property type="entry name" value="HTH_MARR"/>
    <property type="match status" value="1"/>
</dbReference>
<sequence length="147" mass="17091">MSLNMNSASIEKSLRYLSVQVRLYGREILKEYKLSKIQFITLQWVSDSNGQTIGEVAKKLNLAYSTTTDIIDKLECSGFVRRERGHKDKRVVLVKIEQKGTELLSQVIKKRVQFIDEITCDFTEDEKEMLSTLLKRMIKKSESMSYE</sequence>
<dbReference type="Gene3D" id="1.10.10.10">
    <property type="entry name" value="Winged helix-like DNA-binding domain superfamily/Winged helix DNA-binding domain"/>
    <property type="match status" value="1"/>
</dbReference>
<dbReference type="PRINTS" id="PR00598">
    <property type="entry name" value="HTHMARR"/>
</dbReference>
<dbReference type="Pfam" id="PF01047">
    <property type="entry name" value="MarR"/>
    <property type="match status" value="1"/>
</dbReference>
<feature type="domain" description="HTH marR-type" evidence="4">
    <location>
        <begin position="7"/>
        <end position="139"/>
    </location>
</feature>
<keyword evidence="6" id="KW-1185">Reference proteome</keyword>
<dbReference type="RefSeq" id="WP_317846613.1">
    <property type="nucleotide sequence ID" value="NZ_CP136964.1"/>
</dbReference>
<keyword evidence="1" id="KW-0805">Transcription regulation</keyword>
<keyword evidence="2" id="KW-0238">DNA-binding</keyword>
<evidence type="ECO:0000259" key="4">
    <source>
        <dbReference type="PROSITE" id="PS50995"/>
    </source>
</evidence>
<dbReference type="EMBL" id="CP136964">
    <property type="protein sequence ID" value="WOS96628.1"/>
    <property type="molecule type" value="Genomic_DNA"/>
</dbReference>
<dbReference type="Proteomes" id="UP000243626">
    <property type="component" value="Chromosome"/>
</dbReference>
<evidence type="ECO:0000256" key="2">
    <source>
        <dbReference type="ARBA" id="ARBA00023125"/>
    </source>
</evidence>
<evidence type="ECO:0000256" key="1">
    <source>
        <dbReference type="ARBA" id="ARBA00023015"/>
    </source>
</evidence>
<dbReference type="GO" id="GO:0003700">
    <property type="term" value="F:DNA-binding transcription factor activity"/>
    <property type="evidence" value="ECO:0007669"/>
    <property type="project" value="InterPro"/>
</dbReference>
<evidence type="ECO:0000313" key="5">
    <source>
        <dbReference type="EMBL" id="WOS96628.1"/>
    </source>
</evidence>
<dbReference type="PANTHER" id="PTHR42756:SF1">
    <property type="entry name" value="TRANSCRIPTIONAL REPRESSOR OF EMRAB OPERON"/>
    <property type="match status" value="1"/>
</dbReference>
<dbReference type="PANTHER" id="PTHR42756">
    <property type="entry name" value="TRANSCRIPTIONAL REGULATOR, MARR"/>
    <property type="match status" value="1"/>
</dbReference>
<dbReference type="InterPro" id="IPR036390">
    <property type="entry name" value="WH_DNA-bd_sf"/>
</dbReference>
<dbReference type="InterPro" id="IPR036388">
    <property type="entry name" value="WH-like_DNA-bd_sf"/>
</dbReference>